<evidence type="ECO:0000313" key="7">
    <source>
        <dbReference type="Proteomes" id="UP000002417"/>
    </source>
</evidence>
<accession>A7IEP2</accession>
<reference evidence="6 7" key="1">
    <citation type="submission" date="2007-07" db="EMBL/GenBank/DDBJ databases">
        <title>Complete sequence of chromosome of Xanthobacter autotrophicus Py2.</title>
        <authorList>
            <consortium name="US DOE Joint Genome Institute"/>
            <person name="Copeland A."/>
            <person name="Lucas S."/>
            <person name="Lapidus A."/>
            <person name="Barry K."/>
            <person name="Glavina del Rio T."/>
            <person name="Hammon N."/>
            <person name="Israni S."/>
            <person name="Dalin E."/>
            <person name="Tice H."/>
            <person name="Pitluck S."/>
            <person name="Sims D."/>
            <person name="Brettin T."/>
            <person name="Bruce D."/>
            <person name="Detter J.C."/>
            <person name="Han C."/>
            <person name="Tapia R."/>
            <person name="Brainard J."/>
            <person name="Schmutz J."/>
            <person name="Larimer F."/>
            <person name="Land M."/>
            <person name="Hauser L."/>
            <person name="Kyrpides N."/>
            <person name="Kim E."/>
            <person name="Ensigns S.A."/>
            <person name="Richardson P."/>
        </authorList>
    </citation>
    <scope>NUCLEOTIDE SEQUENCE [LARGE SCALE GENOMIC DNA]</scope>
    <source>
        <strain evidence="7">ATCC BAA-1158 / Py2</strain>
    </source>
</reference>
<dbReference type="Gene3D" id="1.10.260.40">
    <property type="entry name" value="lambda repressor-like DNA-binding domains"/>
    <property type="match status" value="1"/>
</dbReference>
<dbReference type="InterPro" id="IPR000843">
    <property type="entry name" value="HTH_LacI"/>
</dbReference>
<dbReference type="CDD" id="cd01575">
    <property type="entry name" value="PBP1_GntR"/>
    <property type="match status" value="1"/>
</dbReference>
<dbReference type="GO" id="GO:0000976">
    <property type="term" value="F:transcription cis-regulatory region binding"/>
    <property type="evidence" value="ECO:0007669"/>
    <property type="project" value="TreeGrafter"/>
</dbReference>
<dbReference type="Pfam" id="PF00356">
    <property type="entry name" value="LacI"/>
    <property type="match status" value="1"/>
</dbReference>
<dbReference type="Gene3D" id="3.40.50.2300">
    <property type="match status" value="2"/>
</dbReference>
<dbReference type="GO" id="GO:0003700">
    <property type="term" value="F:DNA-binding transcription factor activity"/>
    <property type="evidence" value="ECO:0007669"/>
    <property type="project" value="TreeGrafter"/>
</dbReference>
<protein>
    <submittedName>
        <fullName evidence="6">Periplasmic binding protein/LacI transcriptional regulator</fullName>
    </submittedName>
</protein>
<evidence type="ECO:0000313" key="6">
    <source>
        <dbReference type="EMBL" id="ABS66485.1"/>
    </source>
</evidence>
<dbReference type="SMART" id="SM00354">
    <property type="entry name" value="HTH_LACI"/>
    <property type="match status" value="1"/>
</dbReference>
<feature type="domain" description="HTH lacI-type" evidence="5">
    <location>
        <begin position="37"/>
        <end position="91"/>
    </location>
</feature>
<dbReference type="AlphaFoldDB" id="A7IEP2"/>
<dbReference type="Proteomes" id="UP000002417">
    <property type="component" value="Chromosome"/>
</dbReference>
<dbReference type="CDD" id="cd01392">
    <property type="entry name" value="HTH_LacI"/>
    <property type="match status" value="1"/>
</dbReference>
<keyword evidence="7" id="KW-1185">Reference proteome</keyword>
<keyword evidence="1" id="KW-0805">Transcription regulation</keyword>
<keyword evidence="2" id="KW-0238">DNA-binding</keyword>
<dbReference type="SUPFAM" id="SSF47413">
    <property type="entry name" value="lambda repressor-like DNA-binding domains"/>
    <property type="match status" value="1"/>
</dbReference>
<evidence type="ECO:0000256" key="2">
    <source>
        <dbReference type="ARBA" id="ARBA00023125"/>
    </source>
</evidence>
<dbReference type="InterPro" id="IPR046335">
    <property type="entry name" value="LacI/GalR-like_sensor"/>
</dbReference>
<dbReference type="PROSITE" id="PS50932">
    <property type="entry name" value="HTH_LACI_2"/>
    <property type="match status" value="1"/>
</dbReference>
<gene>
    <name evidence="6" type="ordered locus">Xaut_1236</name>
</gene>
<dbReference type="PANTHER" id="PTHR30146:SF2">
    <property type="entry name" value="HTH-TYPE TRANSCRIPTIONAL REGULATOR GNTR"/>
    <property type="match status" value="1"/>
</dbReference>
<dbReference type="InterPro" id="IPR010982">
    <property type="entry name" value="Lambda_DNA-bd_dom_sf"/>
</dbReference>
<feature type="compositionally biased region" description="Low complexity" evidence="4">
    <location>
        <begin position="16"/>
        <end position="36"/>
    </location>
</feature>
<evidence type="ECO:0000259" key="5">
    <source>
        <dbReference type="PROSITE" id="PS50932"/>
    </source>
</evidence>
<name>A7IEP2_XANP2</name>
<dbReference type="SUPFAM" id="SSF53822">
    <property type="entry name" value="Periplasmic binding protein-like I"/>
    <property type="match status" value="1"/>
</dbReference>
<dbReference type="EMBL" id="CP000781">
    <property type="protein sequence ID" value="ABS66485.1"/>
    <property type="molecule type" value="Genomic_DNA"/>
</dbReference>
<dbReference type="STRING" id="78245.Xaut_1236"/>
<dbReference type="eggNOG" id="COG1609">
    <property type="taxonomic scope" value="Bacteria"/>
</dbReference>
<dbReference type="KEGG" id="xau:Xaut_1236"/>
<dbReference type="PROSITE" id="PS00356">
    <property type="entry name" value="HTH_LACI_1"/>
    <property type="match status" value="1"/>
</dbReference>
<dbReference type="PhylomeDB" id="A7IEP2"/>
<keyword evidence="3" id="KW-0804">Transcription</keyword>
<sequence>MPLSVPAIKRKNAPMSQRSSSGSSGNPSRGSRASGRPTLAELAQIAGVSPITASRALRGVASVDPDLAKRVREAAAALNYVANPAARTLASAHSDAVAVLIPSLSNLLFIDTLEAIHDVLMPRGLEVLIGNFHYSPEEEEKLVRNYLAYQPRGILLTGLEQTPATRSLLKASGIPVVYMMELSREMGVHSVGFSQEESGAAVARHLLARGRRHLAYVAAQLDPRALERGLGFQRVLAGEREVRPPVWLSVPEPSSVALGGELFVRLLEAYPDIDGIFFCNDDLAQGAIFEATRRQVPIPGRVAVVGFNDLPLSAHMAPRLTSIRTPRAKVGEAAARRLVALMEGDCRAEPAIDLGFELVERESS</sequence>
<dbReference type="PANTHER" id="PTHR30146">
    <property type="entry name" value="LACI-RELATED TRANSCRIPTIONAL REPRESSOR"/>
    <property type="match status" value="1"/>
</dbReference>
<evidence type="ECO:0000256" key="1">
    <source>
        <dbReference type="ARBA" id="ARBA00023015"/>
    </source>
</evidence>
<dbReference type="InterPro" id="IPR028082">
    <property type="entry name" value="Peripla_BP_I"/>
</dbReference>
<organism evidence="6 7">
    <name type="scientific">Xanthobacter autotrophicus (strain ATCC BAA-1158 / Py2)</name>
    <dbReference type="NCBI Taxonomy" id="78245"/>
    <lineage>
        <taxon>Bacteria</taxon>
        <taxon>Pseudomonadati</taxon>
        <taxon>Pseudomonadota</taxon>
        <taxon>Alphaproteobacteria</taxon>
        <taxon>Hyphomicrobiales</taxon>
        <taxon>Xanthobacteraceae</taxon>
        <taxon>Xanthobacter</taxon>
    </lineage>
</organism>
<feature type="region of interest" description="Disordered" evidence="4">
    <location>
        <begin position="1"/>
        <end position="36"/>
    </location>
</feature>
<proteinExistence type="predicted"/>
<evidence type="ECO:0000256" key="3">
    <source>
        <dbReference type="ARBA" id="ARBA00023163"/>
    </source>
</evidence>
<dbReference type="HOGENOM" id="CLU_037628_6_3_5"/>
<dbReference type="Pfam" id="PF13377">
    <property type="entry name" value="Peripla_BP_3"/>
    <property type="match status" value="1"/>
</dbReference>
<evidence type="ECO:0000256" key="4">
    <source>
        <dbReference type="SAM" id="MobiDB-lite"/>
    </source>
</evidence>